<dbReference type="Pfam" id="PF18766">
    <property type="entry name" value="SWI2_SNF2"/>
    <property type="match status" value="1"/>
</dbReference>
<dbReference type="EMBL" id="JBFALK010000039">
    <property type="protein sequence ID" value="MEV0974984.1"/>
    <property type="molecule type" value="Genomic_DNA"/>
</dbReference>
<keyword evidence="14" id="KW-1185">Reference proteome</keyword>
<dbReference type="InterPro" id="IPR051268">
    <property type="entry name" value="Type-I_R_enzyme_R_subunit"/>
</dbReference>
<protein>
    <recommendedName>
        <fullName evidence="11">Type I restriction enzyme endonuclease subunit</fullName>
        <shortName evidence="11">R protein</shortName>
        <ecNumber evidence="11">3.1.21.3</ecNumber>
    </recommendedName>
</protein>
<evidence type="ECO:0000256" key="5">
    <source>
        <dbReference type="ARBA" id="ARBA00022741"/>
    </source>
</evidence>
<evidence type="ECO:0000256" key="1">
    <source>
        <dbReference type="ARBA" id="ARBA00000851"/>
    </source>
</evidence>
<feature type="domain" description="Helicase ATP-binding" evidence="12">
    <location>
        <begin position="319"/>
        <end position="486"/>
    </location>
</feature>
<dbReference type="PROSITE" id="PS51192">
    <property type="entry name" value="HELICASE_ATP_BIND_1"/>
    <property type="match status" value="1"/>
</dbReference>
<keyword evidence="9 11" id="KW-0067">ATP-binding</keyword>
<dbReference type="InterPro" id="IPR040980">
    <property type="entry name" value="SWI2_SNF2"/>
</dbReference>
<dbReference type="InterPro" id="IPR004473">
    <property type="entry name" value="Restrct_endonuc_typeI_HsdR"/>
</dbReference>
<comment type="catalytic activity">
    <reaction evidence="1 11">
        <text>Endonucleolytic cleavage of DNA to give random double-stranded fragments with terminal 5'-phosphates, ATP is simultaneously hydrolyzed.</text>
        <dbReference type="EC" id="3.1.21.3"/>
    </reaction>
</comment>
<dbReference type="InterPro" id="IPR007409">
    <property type="entry name" value="Restrct_endonuc_type1_HsdR_N"/>
</dbReference>
<comment type="caution">
    <text evidence="13">The sequence shown here is derived from an EMBL/GenBank/DDBJ whole genome shotgun (WGS) entry which is preliminary data.</text>
</comment>
<evidence type="ECO:0000256" key="4">
    <source>
        <dbReference type="ARBA" id="ARBA00022722"/>
    </source>
</evidence>
<evidence type="ECO:0000256" key="6">
    <source>
        <dbReference type="ARBA" id="ARBA00022747"/>
    </source>
</evidence>
<name>A0ABV3GTN8_MICGL</name>
<keyword evidence="6 11" id="KW-0680">Restriction system</keyword>
<keyword evidence="5 11" id="KW-0547">Nucleotide-binding</keyword>
<reference evidence="13 14" key="1">
    <citation type="submission" date="2024-06" db="EMBL/GenBank/DDBJ databases">
        <title>The Natural Products Discovery Center: Release of the First 8490 Sequenced Strains for Exploring Actinobacteria Biosynthetic Diversity.</title>
        <authorList>
            <person name="Kalkreuter E."/>
            <person name="Kautsar S.A."/>
            <person name="Yang D."/>
            <person name="Bader C.D."/>
            <person name="Teijaro C.N."/>
            <person name="Fluegel L."/>
            <person name="Davis C.M."/>
            <person name="Simpson J.R."/>
            <person name="Lauterbach L."/>
            <person name="Steele A.D."/>
            <person name="Gui C."/>
            <person name="Meng S."/>
            <person name="Li G."/>
            <person name="Viehrig K."/>
            <person name="Ye F."/>
            <person name="Su P."/>
            <person name="Kiefer A.F."/>
            <person name="Nichols A."/>
            <person name="Cepeda A.J."/>
            <person name="Yan W."/>
            <person name="Fan B."/>
            <person name="Jiang Y."/>
            <person name="Adhikari A."/>
            <person name="Zheng C.-J."/>
            <person name="Schuster L."/>
            <person name="Cowan T.M."/>
            <person name="Smanski M.J."/>
            <person name="Chevrette M.G."/>
            <person name="De Carvalho L.P.S."/>
            <person name="Shen B."/>
        </authorList>
    </citation>
    <scope>NUCLEOTIDE SEQUENCE [LARGE SCALE GENOMIC DNA]</scope>
    <source>
        <strain evidence="13 14">NPDC050100</strain>
    </source>
</reference>
<dbReference type="InterPro" id="IPR014001">
    <property type="entry name" value="Helicase_ATP-bd"/>
</dbReference>
<evidence type="ECO:0000256" key="9">
    <source>
        <dbReference type="ARBA" id="ARBA00022840"/>
    </source>
</evidence>
<evidence type="ECO:0000313" key="14">
    <source>
        <dbReference type="Proteomes" id="UP001551675"/>
    </source>
</evidence>
<comment type="similarity">
    <text evidence="2 11">Belongs to the HsdR family.</text>
</comment>
<dbReference type="SUPFAM" id="SSF52540">
    <property type="entry name" value="P-loop containing nucleoside triphosphate hydrolases"/>
    <property type="match status" value="1"/>
</dbReference>
<dbReference type="PANTHER" id="PTHR30195:SF15">
    <property type="entry name" value="TYPE I RESTRICTION ENZYME HINDI ENDONUCLEASE SUBUNIT"/>
    <property type="match status" value="1"/>
</dbReference>
<organism evidence="13 14">
    <name type="scientific">Microtetraspora glauca</name>
    <dbReference type="NCBI Taxonomy" id="1996"/>
    <lineage>
        <taxon>Bacteria</taxon>
        <taxon>Bacillati</taxon>
        <taxon>Actinomycetota</taxon>
        <taxon>Actinomycetes</taxon>
        <taxon>Streptosporangiales</taxon>
        <taxon>Streptosporangiaceae</taxon>
        <taxon>Microtetraspora</taxon>
    </lineage>
</organism>
<keyword evidence="8 11" id="KW-0378">Hydrolase</keyword>
<dbReference type="CDD" id="cd18800">
    <property type="entry name" value="SF2_C_EcoR124I-like"/>
    <property type="match status" value="1"/>
</dbReference>
<evidence type="ECO:0000256" key="8">
    <source>
        <dbReference type="ARBA" id="ARBA00022801"/>
    </source>
</evidence>
<comment type="function">
    <text evidence="11">Subunit R is required for both nuclease and ATPase activities, but not for modification.</text>
</comment>
<evidence type="ECO:0000256" key="2">
    <source>
        <dbReference type="ARBA" id="ARBA00008598"/>
    </source>
</evidence>
<sequence length="1075" mass="121369">MASELEYTLVEKPLIEQLKSMGWHHLEGAPYYAVIPTIARETGRDRFDEVILERKLRDALLRINKNSQGAEWLDETRISSAVNALTRTAPGSLLEINRQITELLLKGAQVEGVQGWESGKTRTVHYIDWQNPKNNEFTVVNQFRVDIPGGRGLIVPDIVLFVNGIPLVVVECKKTTETDLSSAVGQIRRYAEQVKSESRTGNQKLFHAVQLTVATSGEDARIGTFTAEYEHYVPWRDPYPLTKDELAAKQGKNADQLSRQEILAAGVLEPANLLNIVHNYVTFMTTDHGKTIKVAPRYQQFRAVEKSIRRLLTGKTRTQDGEADRRGGIIWHTQGSGKSITMTFLVRRLRFTPELANVKVVVVTDRTQLQDQLSGTMQLSGEAIDTAKSAAKARTLLAQLGPAVVFVMIQKNQGGEGLSANTSLGEINTDESIVVLIDEAHRSHTASLGANLREALPNAARIGFTGTPIMTRKGQRKTSVDLFGPFIDTYRLKEAEEDEVIVPILYEGAKVKGAVRDRQDLDEIFEDEFGDLDDEERRQLQQRWATKGKVSAAQQLIDAKAKHMLHHYVDNVLPEGFKAQLVVEDRMTTVRYRDAFRAARDELVSAIEKLPPNVLATPPEDIKIASRARLVRAARVLDLLKRIDFVPVISAGDSDEEHLMAEWTDETKQKDRIDGFIRPFGENDTAFLIVRTMLLTGFDAPIEQVMYLDRRLYEHDLLQAIARVNRKADRKPHGRVVDYRGVAENLLEALRMFAAENFEGDEGDDATGALRDARVEIGKLEPRLQRLLMMFRDPDDVERCVQELSDPELRDRFNAELRRFAATVNTVLPDPAAKPYLPDLKRFMVIKLTANRRYRIDSGEFDPGAYGAKVRALIDEHIASLGIEEQLPPIKMTAPGFAAKVEAMTGGSRAKASEMENAIRHHISIHGGEDPARYQLLSERLEKILTELKDDWDQQVLALKSLMTEITEEKQENLFGLSETEARLHRTITAGLATSPEEALTDARFADVAREVHLKAAQTIHRQDFWRKRYDQDVLRDDIFVILHERDLGEYEQLDQLATELFDVIKSNRHFIQRA</sequence>
<dbReference type="InterPro" id="IPR027417">
    <property type="entry name" value="P-loop_NTPase"/>
</dbReference>
<gene>
    <name evidence="13" type="ORF">AB0I59_40885</name>
</gene>
<evidence type="ECO:0000256" key="10">
    <source>
        <dbReference type="ARBA" id="ARBA00023125"/>
    </source>
</evidence>
<dbReference type="EC" id="3.1.21.3" evidence="11"/>
<dbReference type="SMART" id="SM00487">
    <property type="entry name" value="DEXDc"/>
    <property type="match status" value="1"/>
</dbReference>
<dbReference type="Gene3D" id="3.40.50.300">
    <property type="entry name" value="P-loop containing nucleotide triphosphate hydrolases"/>
    <property type="match status" value="2"/>
</dbReference>
<dbReference type="PANTHER" id="PTHR30195">
    <property type="entry name" value="TYPE I SITE-SPECIFIC DEOXYRIBONUCLEASE PROTEIN SUBUNIT M AND R"/>
    <property type="match status" value="1"/>
</dbReference>
<dbReference type="CDD" id="cd22332">
    <property type="entry name" value="HsdR_N"/>
    <property type="match status" value="1"/>
</dbReference>
<evidence type="ECO:0000256" key="11">
    <source>
        <dbReference type="RuleBase" id="RU364115"/>
    </source>
</evidence>
<accession>A0ABV3GTN8</accession>
<dbReference type="Proteomes" id="UP001551675">
    <property type="component" value="Unassembled WGS sequence"/>
</dbReference>
<keyword evidence="10 11" id="KW-0238">DNA-binding</keyword>
<dbReference type="NCBIfam" id="TIGR00348">
    <property type="entry name" value="hsdR"/>
    <property type="match status" value="1"/>
</dbReference>
<evidence type="ECO:0000259" key="12">
    <source>
        <dbReference type="PROSITE" id="PS51192"/>
    </source>
</evidence>
<comment type="subunit">
    <text evidence="3 11">The type I restriction/modification system is composed of three polypeptides R, M and S.</text>
</comment>
<keyword evidence="4" id="KW-0540">Nuclease</keyword>
<dbReference type="Pfam" id="PF04313">
    <property type="entry name" value="HSDR_N"/>
    <property type="match status" value="1"/>
</dbReference>
<dbReference type="GO" id="GO:0009035">
    <property type="term" value="F:type I site-specific deoxyribonuclease activity"/>
    <property type="evidence" value="ECO:0007669"/>
    <property type="project" value="UniProtKB-EC"/>
</dbReference>
<evidence type="ECO:0000256" key="3">
    <source>
        <dbReference type="ARBA" id="ARBA00011296"/>
    </source>
</evidence>
<evidence type="ECO:0000313" key="13">
    <source>
        <dbReference type="EMBL" id="MEV0974984.1"/>
    </source>
</evidence>
<proteinExistence type="inferred from homology"/>
<dbReference type="Pfam" id="PF22679">
    <property type="entry name" value="T1R_D3-like"/>
    <property type="match status" value="1"/>
</dbReference>
<keyword evidence="7" id="KW-0255">Endonuclease</keyword>
<dbReference type="Gene3D" id="3.90.1570.50">
    <property type="match status" value="1"/>
</dbReference>
<dbReference type="InterPro" id="IPR055180">
    <property type="entry name" value="HsdR_RecA-like_helicase_dom_2"/>
</dbReference>
<evidence type="ECO:0000256" key="7">
    <source>
        <dbReference type="ARBA" id="ARBA00022759"/>
    </source>
</evidence>
<dbReference type="RefSeq" id="WP_358142213.1">
    <property type="nucleotide sequence ID" value="NZ_JBFALK010000039.1"/>
</dbReference>